<feature type="compositionally biased region" description="Basic and acidic residues" evidence="1">
    <location>
        <begin position="12"/>
        <end position="22"/>
    </location>
</feature>
<dbReference type="AlphaFoldDB" id="A0A426YWB2"/>
<sequence length="95" mass="10810">MDTYFASELEEDAQRREDDGKEDVDAVGRALVRHYLDSFSLSKGPKKKWMRQKKKLQSLFIDLNCTCKSRALVCASHLRVGFASLFGSLSFTSDE</sequence>
<feature type="region of interest" description="Disordered" evidence="1">
    <location>
        <begin position="1"/>
        <end position="22"/>
    </location>
</feature>
<evidence type="ECO:0000313" key="2">
    <source>
        <dbReference type="EMBL" id="RRT56020.1"/>
    </source>
</evidence>
<evidence type="ECO:0000256" key="1">
    <source>
        <dbReference type="SAM" id="MobiDB-lite"/>
    </source>
</evidence>
<accession>A0A426YWB2</accession>
<gene>
    <name evidence="2" type="ORF">B296_00042149</name>
</gene>
<reference evidence="2 3" key="1">
    <citation type="journal article" date="2014" name="Agronomy (Basel)">
        <title>A Draft Genome Sequence for Ensete ventricosum, the Drought-Tolerant Tree Against Hunger.</title>
        <authorList>
            <person name="Harrison J."/>
            <person name="Moore K.A."/>
            <person name="Paszkiewicz K."/>
            <person name="Jones T."/>
            <person name="Grant M."/>
            <person name="Ambacheew D."/>
            <person name="Muzemil S."/>
            <person name="Studholme D.J."/>
        </authorList>
    </citation>
    <scope>NUCLEOTIDE SEQUENCE [LARGE SCALE GENOMIC DNA]</scope>
</reference>
<evidence type="ECO:0000313" key="3">
    <source>
        <dbReference type="Proteomes" id="UP000287651"/>
    </source>
</evidence>
<proteinExistence type="predicted"/>
<dbReference type="EMBL" id="AMZH03009812">
    <property type="protein sequence ID" value="RRT56020.1"/>
    <property type="molecule type" value="Genomic_DNA"/>
</dbReference>
<protein>
    <submittedName>
        <fullName evidence="2">Uncharacterized protein</fullName>
    </submittedName>
</protein>
<organism evidence="2 3">
    <name type="scientific">Ensete ventricosum</name>
    <name type="common">Abyssinian banana</name>
    <name type="synonym">Musa ensete</name>
    <dbReference type="NCBI Taxonomy" id="4639"/>
    <lineage>
        <taxon>Eukaryota</taxon>
        <taxon>Viridiplantae</taxon>
        <taxon>Streptophyta</taxon>
        <taxon>Embryophyta</taxon>
        <taxon>Tracheophyta</taxon>
        <taxon>Spermatophyta</taxon>
        <taxon>Magnoliopsida</taxon>
        <taxon>Liliopsida</taxon>
        <taxon>Zingiberales</taxon>
        <taxon>Musaceae</taxon>
        <taxon>Ensete</taxon>
    </lineage>
</organism>
<dbReference type="Proteomes" id="UP000287651">
    <property type="component" value="Unassembled WGS sequence"/>
</dbReference>
<comment type="caution">
    <text evidence="2">The sequence shown here is derived from an EMBL/GenBank/DDBJ whole genome shotgun (WGS) entry which is preliminary data.</text>
</comment>
<name>A0A426YWB2_ENSVE</name>